<dbReference type="Gene3D" id="1.25.40.10">
    <property type="entry name" value="Tetratricopeptide repeat domain"/>
    <property type="match status" value="1"/>
</dbReference>
<dbReference type="Gene3D" id="2.30.42.10">
    <property type="match status" value="1"/>
</dbReference>
<dbReference type="GO" id="GO:0008236">
    <property type="term" value="F:serine-type peptidase activity"/>
    <property type="evidence" value="ECO:0007669"/>
    <property type="project" value="InterPro"/>
</dbReference>
<dbReference type="InterPro" id="IPR005151">
    <property type="entry name" value="Tail-specific_protease"/>
</dbReference>
<dbReference type="GO" id="GO:0006508">
    <property type="term" value="P:proteolysis"/>
    <property type="evidence" value="ECO:0007669"/>
    <property type="project" value="UniProtKB-KW"/>
</dbReference>
<dbReference type="InterPro" id="IPR011990">
    <property type="entry name" value="TPR-like_helical_dom_sf"/>
</dbReference>
<keyword evidence="3" id="KW-0645">Protease</keyword>
<dbReference type="GO" id="GO:0004175">
    <property type="term" value="F:endopeptidase activity"/>
    <property type="evidence" value="ECO:0007669"/>
    <property type="project" value="TreeGrafter"/>
</dbReference>
<dbReference type="GO" id="GO:0030288">
    <property type="term" value="C:outer membrane-bounded periplasmic space"/>
    <property type="evidence" value="ECO:0007669"/>
    <property type="project" value="TreeGrafter"/>
</dbReference>
<dbReference type="OrthoDB" id="7266775at2"/>
<dbReference type="GO" id="GO:0007165">
    <property type="term" value="P:signal transduction"/>
    <property type="evidence" value="ECO:0007669"/>
    <property type="project" value="TreeGrafter"/>
</dbReference>
<dbReference type="NCBIfam" id="NF047558">
    <property type="entry name" value="TPR_END_plus"/>
    <property type="match status" value="1"/>
</dbReference>
<dbReference type="EMBL" id="VLKP01000004">
    <property type="protein sequence ID" value="TWI12000.1"/>
    <property type="molecule type" value="Genomic_DNA"/>
</dbReference>
<dbReference type="Pfam" id="PF03572">
    <property type="entry name" value="Peptidase_S41"/>
    <property type="match status" value="1"/>
</dbReference>
<evidence type="ECO:0000313" key="3">
    <source>
        <dbReference type="EMBL" id="TWI12000.1"/>
    </source>
</evidence>
<evidence type="ECO:0000256" key="1">
    <source>
        <dbReference type="SAM" id="SignalP"/>
    </source>
</evidence>
<dbReference type="InterPro" id="IPR029045">
    <property type="entry name" value="ClpP/crotonase-like_dom_sf"/>
</dbReference>
<dbReference type="SUPFAM" id="SSF48452">
    <property type="entry name" value="TPR-like"/>
    <property type="match status" value="1"/>
</dbReference>
<evidence type="ECO:0000313" key="4">
    <source>
        <dbReference type="Proteomes" id="UP000316471"/>
    </source>
</evidence>
<dbReference type="InterPro" id="IPR036034">
    <property type="entry name" value="PDZ_sf"/>
</dbReference>
<dbReference type="RefSeq" id="WP_144813432.1">
    <property type="nucleotide sequence ID" value="NZ_VLKP01000004.1"/>
</dbReference>
<name>A0A562LWJ1_9GAMM</name>
<dbReference type="SMART" id="SM00245">
    <property type="entry name" value="TSPc"/>
    <property type="match status" value="1"/>
</dbReference>
<reference evidence="3 4" key="1">
    <citation type="journal article" date="2015" name="Stand. Genomic Sci.">
        <title>Genomic Encyclopedia of Bacterial and Archaeal Type Strains, Phase III: the genomes of soil and plant-associated and newly described type strains.</title>
        <authorList>
            <person name="Whitman W.B."/>
            <person name="Woyke T."/>
            <person name="Klenk H.P."/>
            <person name="Zhou Y."/>
            <person name="Lilburn T.G."/>
            <person name="Beck B.J."/>
            <person name="De Vos P."/>
            <person name="Vandamme P."/>
            <person name="Eisen J.A."/>
            <person name="Garrity G."/>
            <person name="Hugenholtz P."/>
            <person name="Kyrpides N.C."/>
        </authorList>
    </citation>
    <scope>NUCLEOTIDE SEQUENCE [LARGE SCALE GENOMIC DNA]</scope>
    <source>
        <strain evidence="3 4">CGMCC 1.10136</strain>
    </source>
</reference>
<accession>A0A562LWJ1</accession>
<dbReference type="Gene3D" id="3.30.750.44">
    <property type="match status" value="1"/>
</dbReference>
<keyword evidence="4" id="KW-1185">Reference proteome</keyword>
<dbReference type="PANTHER" id="PTHR32060">
    <property type="entry name" value="TAIL-SPECIFIC PROTEASE"/>
    <property type="match status" value="1"/>
</dbReference>
<gene>
    <name evidence="3" type="ORF">IP93_01281</name>
</gene>
<dbReference type="CDD" id="cd07563">
    <property type="entry name" value="Peptidase_S41_IRBP"/>
    <property type="match status" value="1"/>
</dbReference>
<dbReference type="SUPFAM" id="SSF52096">
    <property type="entry name" value="ClpP/crotonase"/>
    <property type="match status" value="1"/>
</dbReference>
<organism evidence="3 4">
    <name type="scientific">Aerolutibacter ruishenii</name>
    <dbReference type="NCBI Taxonomy" id="686800"/>
    <lineage>
        <taxon>Bacteria</taxon>
        <taxon>Pseudomonadati</taxon>
        <taxon>Pseudomonadota</taxon>
        <taxon>Gammaproteobacteria</taxon>
        <taxon>Lysobacterales</taxon>
        <taxon>Lysobacteraceae</taxon>
        <taxon>Aerolutibacter</taxon>
    </lineage>
</organism>
<sequence length="549" mass="59653">MPLRMHHPLVLALCLCFSSTAVAAEADPEQLVQRATEAYNAKDYGASADAFIAALAVVGENPVLYYNAASASALAGRTEAAFELLPKATAAGYTNIAAIRADPDLVSLRPDPRFETLLAATERAEQQRKRMWNNPVFATPYQPVLDENQRVAGLSRLWSEAKFNFASFDLVPDLDWDALYLATLPDVRAATSTPEYYRVLKRFVAQLRDGHSSIRLPGEVADQLEAQPGVRTALVEGRIFVDALLDPALAATGLERGMEIVAIEGQPVQAWAKTHITPYQPASTPQDLAARTYERALLSGSINRPALVTVRDVAGKQRTLSLPRMTAKAFEEAYWSGPTFQMRMLPGGIAYVRILHFGNSDAADGFRQNFAEIAKARGLIIDVRGNGGGNSDEGYKLLSMLTDRPFRGSRWQTREYVPTYRAWGRPEATYAEAASQMQPDGTLHYDGPVAVLTSARTYSAAEDFVVVFDAMQRGRIVGEATGGSTGQPLQFSLPGGGTARICTKRDSYPDGREFVGVGVQPQVAVAPRIADLRAGRDTVLEAGLAALRK</sequence>
<feature type="domain" description="Tail specific protease" evidence="2">
    <location>
        <begin position="315"/>
        <end position="526"/>
    </location>
</feature>
<feature type="signal peptide" evidence="1">
    <location>
        <begin position="1"/>
        <end position="23"/>
    </location>
</feature>
<comment type="caution">
    <text evidence="3">The sequence shown here is derived from an EMBL/GenBank/DDBJ whole genome shotgun (WGS) entry which is preliminary data.</text>
</comment>
<dbReference type="PANTHER" id="PTHR32060:SF22">
    <property type="entry name" value="CARBOXYL-TERMINAL-PROCESSING PEPTIDASE 3, CHLOROPLASTIC"/>
    <property type="match status" value="1"/>
</dbReference>
<keyword evidence="1" id="KW-0732">Signal</keyword>
<proteinExistence type="predicted"/>
<evidence type="ECO:0000259" key="2">
    <source>
        <dbReference type="SMART" id="SM00245"/>
    </source>
</evidence>
<dbReference type="AlphaFoldDB" id="A0A562LWJ1"/>
<feature type="chain" id="PRO_5021951468" evidence="1">
    <location>
        <begin position="24"/>
        <end position="549"/>
    </location>
</feature>
<dbReference type="Gene3D" id="3.90.226.10">
    <property type="entry name" value="2-enoyl-CoA Hydratase, Chain A, domain 1"/>
    <property type="match status" value="1"/>
</dbReference>
<keyword evidence="3" id="KW-0378">Hydrolase</keyword>
<protein>
    <submittedName>
        <fullName evidence="3">C-terminal processing protease CtpA/Prc</fullName>
    </submittedName>
</protein>
<dbReference type="Proteomes" id="UP000316471">
    <property type="component" value="Unassembled WGS sequence"/>
</dbReference>